<feature type="transmembrane region" description="Helical" evidence="6">
    <location>
        <begin position="504"/>
        <end position="522"/>
    </location>
</feature>
<proteinExistence type="predicted"/>
<keyword evidence="2" id="KW-1003">Cell membrane</keyword>
<feature type="transmembrane region" description="Helical" evidence="6">
    <location>
        <begin position="413"/>
        <end position="433"/>
    </location>
</feature>
<dbReference type="Gene3D" id="3.60.15.10">
    <property type="entry name" value="Ribonuclease Z/Hydroxyacylglutathione hydrolase-like"/>
    <property type="match status" value="1"/>
</dbReference>
<evidence type="ECO:0000313" key="9">
    <source>
        <dbReference type="Proteomes" id="UP000824261"/>
    </source>
</evidence>
<dbReference type="AlphaFoldDB" id="A0A9D1D4F6"/>
<dbReference type="GO" id="GO:0030420">
    <property type="term" value="P:establishment of competence for transformation"/>
    <property type="evidence" value="ECO:0007669"/>
    <property type="project" value="InterPro"/>
</dbReference>
<dbReference type="NCBIfam" id="TIGR00361">
    <property type="entry name" value="ComEC_Rec2"/>
    <property type="match status" value="1"/>
</dbReference>
<dbReference type="Pfam" id="PF00753">
    <property type="entry name" value="Lactamase_B"/>
    <property type="match status" value="1"/>
</dbReference>
<gene>
    <name evidence="8" type="ORF">IAA69_04415</name>
</gene>
<accession>A0A9D1D4F6</accession>
<dbReference type="SMART" id="SM00849">
    <property type="entry name" value="Lactamase_B"/>
    <property type="match status" value="1"/>
</dbReference>
<dbReference type="EMBL" id="DVGB01000055">
    <property type="protein sequence ID" value="HIR01487.1"/>
    <property type="molecule type" value="Genomic_DNA"/>
</dbReference>
<keyword evidence="4 6" id="KW-1133">Transmembrane helix</keyword>
<comment type="caution">
    <text evidence="8">The sequence shown here is derived from an EMBL/GenBank/DDBJ whole genome shotgun (WGS) entry which is preliminary data.</text>
</comment>
<keyword evidence="5 6" id="KW-0472">Membrane</keyword>
<keyword evidence="3 6" id="KW-0812">Transmembrane</keyword>
<feature type="domain" description="Metallo-beta-lactamase" evidence="7">
    <location>
        <begin position="572"/>
        <end position="775"/>
    </location>
</feature>
<evidence type="ECO:0000256" key="2">
    <source>
        <dbReference type="ARBA" id="ARBA00022475"/>
    </source>
</evidence>
<feature type="transmembrane region" description="Helical" evidence="6">
    <location>
        <begin position="534"/>
        <end position="552"/>
    </location>
</feature>
<evidence type="ECO:0000256" key="4">
    <source>
        <dbReference type="ARBA" id="ARBA00022989"/>
    </source>
</evidence>
<evidence type="ECO:0000256" key="3">
    <source>
        <dbReference type="ARBA" id="ARBA00022692"/>
    </source>
</evidence>
<dbReference type="GO" id="GO:0005886">
    <property type="term" value="C:plasma membrane"/>
    <property type="evidence" value="ECO:0007669"/>
    <property type="project" value="UniProtKB-SubCell"/>
</dbReference>
<dbReference type="InterPro" id="IPR036866">
    <property type="entry name" value="RibonucZ/Hydroxyglut_hydro"/>
</dbReference>
<dbReference type="Proteomes" id="UP000824261">
    <property type="component" value="Unassembled WGS sequence"/>
</dbReference>
<dbReference type="InterPro" id="IPR004477">
    <property type="entry name" value="ComEC_N"/>
</dbReference>
<feature type="transmembrane region" description="Helical" evidence="6">
    <location>
        <begin position="279"/>
        <end position="301"/>
    </location>
</feature>
<organism evidence="8 9">
    <name type="scientific">Candidatus Aveggerthella stercoripullorum</name>
    <dbReference type="NCBI Taxonomy" id="2840688"/>
    <lineage>
        <taxon>Bacteria</taxon>
        <taxon>Bacillati</taxon>
        <taxon>Actinomycetota</taxon>
        <taxon>Coriobacteriia</taxon>
        <taxon>Eggerthellales</taxon>
        <taxon>Eggerthellaceae</taxon>
        <taxon>Eggerthellaceae incertae sedis</taxon>
        <taxon>Candidatus Aveggerthella</taxon>
    </lineage>
</organism>
<dbReference type="InterPro" id="IPR035681">
    <property type="entry name" value="ComA-like_MBL"/>
</dbReference>
<feature type="transmembrane region" description="Helical" evidence="6">
    <location>
        <begin position="474"/>
        <end position="498"/>
    </location>
</feature>
<dbReference type="CDD" id="cd07731">
    <property type="entry name" value="ComA-like_MBL-fold"/>
    <property type="match status" value="1"/>
</dbReference>
<evidence type="ECO:0000313" key="8">
    <source>
        <dbReference type="EMBL" id="HIR01487.1"/>
    </source>
</evidence>
<protein>
    <submittedName>
        <fullName evidence="8">DNA internalization-related competence protein ComEC/Rec2</fullName>
    </submittedName>
</protein>
<evidence type="ECO:0000256" key="5">
    <source>
        <dbReference type="ARBA" id="ARBA00023136"/>
    </source>
</evidence>
<feature type="transmembrane region" description="Helical" evidence="6">
    <location>
        <begin position="43"/>
        <end position="62"/>
    </location>
</feature>
<evidence type="ECO:0000259" key="7">
    <source>
        <dbReference type="SMART" id="SM00849"/>
    </source>
</evidence>
<evidence type="ECO:0000256" key="1">
    <source>
        <dbReference type="ARBA" id="ARBA00004651"/>
    </source>
</evidence>
<comment type="subcellular location">
    <subcellularLocation>
        <location evidence="1">Cell membrane</location>
        <topology evidence="1">Multi-pass membrane protein</topology>
    </subcellularLocation>
</comment>
<reference evidence="8" key="2">
    <citation type="journal article" date="2021" name="PeerJ">
        <title>Extensive microbial diversity within the chicken gut microbiome revealed by metagenomics and culture.</title>
        <authorList>
            <person name="Gilroy R."/>
            <person name="Ravi A."/>
            <person name="Getino M."/>
            <person name="Pursley I."/>
            <person name="Horton D.L."/>
            <person name="Alikhan N.F."/>
            <person name="Baker D."/>
            <person name="Gharbi K."/>
            <person name="Hall N."/>
            <person name="Watson M."/>
            <person name="Adriaenssens E.M."/>
            <person name="Foster-Nyarko E."/>
            <person name="Jarju S."/>
            <person name="Secka A."/>
            <person name="Antonio M."/>
            <person name="Oren A."/>
            <person name="Chaudhuri R.R."/>
            <person name="La Ragione R."/>
            <person name="Hildebrand F."/>
            <person name="Pallen M.J."/>
        </authorList>
    </citation>
    <scope>NUCLEOTIDE SEQUENCE</scope>
    <source>
        <strain evidence="8">ChiGjej1B1-2707</strain>
    </source>
</reference>
<feature type="transmembrane region" description="Helical" evidence="6">
    <location>
        <begin position="313"/>
        <end position="337"/>
    </location>
</feature>
<evidence type="ECO:0000256" key="6">
    <source>
        <dbReference type="SAM" id="Phobius"/>
    </source>
</evidence>
<dbReference type="Pfam" id="PF03772">
    <property type="entry name" value="Competence"/>
    <property type="match status" value="1"/>
</dbReference>
<name>A0A9D1D4F6_9ACTN</name>
<feature type="transmembrane region" description="Helical" evidence="6">
    <location>
        <begin position="445"/>
        <end position="467"/>
    </location>
</feature>
<feature type="transmembrane region" description="Helical" evidence="6">
    <location>
        <begin position="68"/>
        <end position="89"/>
    </location>
</feature>
<dbReference type="NCBIfam" id="TIGR00360">
    <property type="entry name" value="ComEC_N-term"/>
    <property type="match status" value="1"/>
</dbReference>
<sequence>MSEHARISCGRLRAAWRAFATEGADELSNADGAMPARPAVPPVFFIAVSLWTTLLACAGHMPSNIPDVGMAALALMFGALAVTATLSVFRRKTAGPRAGRTIGKFLAAGLALGIALSCACELSLRSEERALCADPAGPHAFTALADASQSEFGSSCLVRMDLSTGQTARVRILLDSRERLLCGERFLASTVVHATDEEIAARYRAQGVVATLSAYTDPERLTPQDPLGAIVRARHACIALFDQFEGPGAALCQAVLFGERNGLTADAQEFYEDAKTTGLAHLVAVSGSHLVIIVGMVEMLLRTVRVPRGLRIVLAALFMGIYVVLTGIAVSAVRAAIMGIVGLLTPLARRRGGGLSGVSVCAIAMLTADPTSATSLSLQLSALSTVGIVAFMPLAASWIAHAAPIVPRCVRDVVAMTCAATFVTLPLTAPVFAQIPLVSLLANVLAAPFFTALCLLGLAASFVACALPGTAVTVLTPVVLLADAFTALTTLLAGLPFAAVPFSGNALLCAGAGAIAALLAWLTWPRATPARARFALVCASLMSIAMLASPFLPLPVPLATSASEIRALDVGQGDALLVRSERSALLVDTGMDDTALLKGLAELGVRKLDAVLVTHPDADHCGSLEALRGAVEVGRVLVAQDGLTCTCENCTGLRRAAERVSPGTLEGVSPGDVIEIGAFTARVVGPDEYQDEGGNDDSVCLVVEYAPREAKGENGAWTALLCGDAEAEQLEAYLEEGRISDIDLLKVPHHGAKAGLTEDVVSALSPDIAVVSVGADNSYGHPAPEIVGMLEAAGTSVLRTDQQGAISVRFEADRLAVATDR</sequence>
<dbReference type="PANTHER" id="PTHR30619:SF1">
    <property type="entry name" value="RECOMBINATION PROTEIN 2"/>
    <property type="match status" value="1"/>
</dbReference>
<dbReference type="SUPFAM" id="SSF56281">
    <property type="entry name" value="Metallo-hydrolase/oxidoreductase"/>
    <property type="match status" value="1"/>
</dbReference>
<dbReference type="InterPro" id="IPR004797">
    <property type="entry name" value="Competence_ComEC/Rec2"/>
</dbReference>
<dbReference type="InterPro" id="IPR001279">
    <property type="entry name" value="Metallo-B-lactamas"/>
</dbReference>
<feature type="transmembrane region" description="Helical" evidence="6">
    <location>
        <begin position="380"/>
        <end position="401"/>
    </location>
</feature>
<dbReference type="PANTHER" id="PTHR30619">
    <property type="entry name" value="DNA INTERNALIZATION/COMPETENCE PROTEIN COMEC/REC2"/>
    <property type="match status" value="1"/>
</dbReference>
<dbReference type="InterPro" id="IPR052159">
    <property type="entry name" value="Competence_DNA_uptake"/>
</dbReference>
<reference evidence="8" key="1">
    <citation type="submission" date="2020-10" db="EMBL/GenBank/DDBJ databases">
        <authorList>
            <person name="Gilroy R."/>
        </authorList>
    </citation>
    <scope>NUCLEOTIDE SEQUENCE</scope>
    <source>
        <strain evidence="8">ChiGjej1B1-2707</strain>
    </source>
</reference>